<dbReference type="Pfam" id="PF10502">
    <property type="entry name" value="Peptidase_S26"/>
    <property type="match status" value="1"/>
</dbReference>
<name>A0A0U2WRG4_9MICC</name>
<comment type="subcellular location">
    <subcellularLocation>
        <location evidence="2">Cell membrane</location>
        <topology evidence="2">Single-pass type II membrane protein</topology>
    </subcellularLocation>
    <subcellularLocation>
        <location evidence="7">Membrane</location>
        <topology evidence="7">Single-pass type II membrane protein</topology>
    </subcellularLocation>
</comment>
<dbReference type="PANTHER" id="PTHR43390">
    <property type="entry name" value="SIGNAL PEPTIDASE I"/>
    <property type="match status" value="1"/>
</dbReference>
<dbReference type="InterPro" id="IPR036286">
    <property type="entry name" value="LexA/Signal_pep-like_sf"/>
</dbReference>
<dbReference type="PROSITE" id="PS00760">
    <property type="entry name" value="SPASE_I_2"/>
    <property type="match status" value="1"/>
</dbReference>
<evidence type="ECO:0000256" key="4">
    <source>
        <dbReference type="ARBA" id="ARBA00013208"/>
    </source>
</evidence>
<comment type="similarity">
    <text evidence="3 7">Belongs to the peptidase S26 family.</text>
</comment>
<feature type="transmembrane region" description="Helical" evidence="7">
    <location>
        <begin position="6"/>
        <end position="22"/>
    </location>
</feature>
<dbReference type="KEGG" id="kfv:AS188_04235"/>
<dbReference type="Proteomes" id="UP000321155">
    <property type="component" value="Unassembled WGS sequence"/>
</dbReference>
<evidence type="ECO:0000256" key="2">
    <source>
        <dbReference type="ARBA" id="ARBA00004401"/>
    </source>
</evidence>
<dbReference type="NCBIfam" id="TIGR02227">
    <property type="entry name" value="sigpep_I_bact"/>
    <property type="match status" value="1"/>
</dbReference>
<feature type="active site" evidence="6">
    <location>
        <position position="77"/>
    </location>
</feature>
<proteinExistence type="inferred from homology"/>
<keyword evidence="7" id="KW-0645">Protease</keyword>
<comment type="catalytic activity">
    <reaction evidence="1 7">
        <text>Cleavage of hydrophobic, N-terminal signal or leader sequences from secreted and periplasmic proteins.</text>
        <dbReference type="EC" id="3.4.21.89"/>
    </reaction>
</comment>
<evidence type="ECO:0000256" key="6">
    <source>
        <dbReference type="PIRSR" id="PIRSR600223-1"/>
    </source>
</evidence>
<reference evidence="10 12" key="2">
    <citation type="submission" date="2019-07" db="EMBL/GenBank/DDBJ databases">
        <title>Whole genome shotgun sequence of Kocuria flava NBRC 107626.</title>
        <authorList>
            <person name="Hosoyama A."/>
            <person name="Uohara A."/>
            <person name="Ohji S."/>
            <person name="Ichikawa N."/>
        </authorList>
    </citation>
    <scope>NUCLEOTIDE SEQUENCE [LARGE SCALE GENOMIC DNA]</scope>
    <source>
        <strain evidence="10 12">NBRC 107626</strain>
    </source>
</reference>
<evidence type="ECO:0000313" key="11">
    <source>
        <dbReference type="Proteomes" id="UP000057181"/>
    </source>
</evidence>
<gene>
    <name evidence="9" type="ORF">AS188_04235</name>
    <name evidence="10" type="ORF">KFL01_00650</name>
</gene>
<evidence type="ECO:0000256" key="3">
    <source>
        <dbReference type="ARBA" id="ARBA00009370"/>
    </source>
</evidence>
<dbReference type="GO" id="GO:0006465">
    <property type="term" value="P:signal peptide processing"/>
    <property type="evidence" value="ECO:0007669"/>
    <property type="project" value="InterPro"/>
</dbReference>
<accession>A0A0U2WRG4</accession>
<keyword evidence="12" id="KW-1185">Reference proteome</keyword>
<reference evidence="9 11" key="1">
    <citation type="submission" date="2015-11" db="EMBL/GenBank/DDBJ databases">
        <title>Complete Genome Sequence of Kocuria flava strain HO-9041.</title>
        <authorList>
            <person name="Zhou M."/>
            <person name="Dai J."/>
        </authorList>
    </citation>
    <scope>NUCLEOTIDE SEQUENCE [LARGE SCALE GENOMIC DNA]</scope>
    <source>
        <strain evidence="9 11">HO-9041</strain>
    </source>
</reference>
<dbReference type="InterPro" id="IPR019533">
    <property type="entry name" value="Peptidase_S26"/>
</dbReference>
<dbReference type="SUPFAM" id="SSF51306">
    <property type="entry name" value="LexA/Signal peptidase"/>
    <property type="match status" value="1"/>
</dbReference>
<feature type="domain" description="Peptidase S26" evidence="8">
    <location>
        <begin position="10"/>
        <end position="155"/>
    </location>
</feature>
<dbReference type="CDD" id="cd06530">
    <property type="entry name" value="S26_SPase_I"/>
    <property type="match status" value="1"/>
</dbReference>
<dbReference type="STRING" id="446860.AS188_04235"/>
<dbReference type="RefSeq" id="WP_058857804.1">
    <property type="nucleotide sequence ID" value="NZ_BJZR01000001.1"/>
</dbReference>
<keyword evidence="5 7" id="KW-0378">Hydrolase</keyword>
<dbReference type="InterPro" id="IPR019757">
    <property type="entry name" value="Pept_S26A_signal_pept_1_Lys-AS"/>
</dbReference>
<dbReference type="Proteomes" id="UP000057181">
    <property type="component" value="Chromosome"/>
</dbReference>
<dbReference type="PANTHER" id="PTHR43390:SF1">
    <property type="entry name" value="CHLOROPLAST PROCESSING PEPTIDASE"/>
    <property type="match status" value="1"/>
</dbReference>
<protein>
    <recommendedName>
        <fullName evidence="4 7">Signal peptidase I</fullName>
        <ecNumber evidence="4 7">3.4.21.89</ecNumber>
    </recommendedName>
</protein>
<dbReference type="GO" id="GO:0004252">
    <property type="term" value="F:serine-type endopeptidase activity"/>
    <property type="evidence" value="ECO:0007669"/>
    <property type="project" value="InterPro"/>
</dbReference>
<dbReference type="Gene3D" id="2.10.109.10">
    <property type="entry name" value="Umud Fragment, subunit A"/>
    <property type="match status" value="1"/>
</dbReference>
<keyword evidence="7" id="KW-0812">Transmembrane</keyword>
<dbReference type="GO" id="GO:0009003">
    <property type="term" value="F:signal peptidase activity"/>
    <property type="evidence" value="ECO:0007669"/>
    <property type="project" value="UniProtKB-EC"/>
</dbReference>
<sequence>MEPDPVTVAGTLLVAVLAGLVVRRRLLFVTLVDSCSMVPALAPGRRVLTRRLGRTGRIRRGDVLVVTSHELGRPVVKRVLGLPGEQVVIGSTGRLSIDGRDVAEPYVVHPGGPGGTFRVPPGHLLLLGDNRACSDDGRHWRCPYLPVTAVRGKVVSGLAPPPAARHRAGRAPCSP</sequence>
<dbReference type="EMBL" id="BJZR01000001">
    <property type="protein sequence ID" value="GEO90759.1"/>
    <property type="molecule type" value="Genomic_DNA"/>
</dbReference>
<feature type="active site" evidence="6">
    <location>
        <position position="36"/>
    </location>
</feature>
<dbReference type="GO" id="GO:0005886">
    <property type="term" value="C:plasma membrane"/>
    <property type="evidence" value="ECO:0007669"/>
    <property type="project" value="UniProtKB-SubCell"/>
</dbReference>
<keyword evidence="7" id="KW-0472">Membrane</keyword>
<evidence type="ECO:0000313" key="10">
    <source>
        <dbReference type="EMBL" id="GEO90759.1"/>
    </source>
</evidence>
<evidence type="ECO:0000256" key="5">
    <source>
        <dbReference type="ARBA" id="ARBA00022801"/>
    </source>
</evidence>
<dbReference type="AlphaFoldDB" id="A0A0U2WRG4"/>
<organism evidence="9 11">
    <name type="scientific">Kocuria flava</name>
    <dbReference type="NCBI Taxonomy" id="446860"/>
    <lineage>
        <taxon>Bacteria</taxon>
        <taxon>Bacillati</taxon>
        <taxon>Actinomycetota</taxon>
        <taxon>Actinomycetes</taxon>
        <taxon>Micrococcales</taxon>
        <taxon>Micrococcaceae</taxon>
        <taxon>Kocuria</taxon>
    </lineage>
</organism>
<evidence type="ECO:0000256" key="7">
    <source>
        <dbReference type="RuleBase" id="RU362042"/>
    </source>
</evidence>
<evidence type="ECO:0000259" key="8">
    <source>
        <dbReference type="Pfam" id="PF10502"/>
    </source>
</evidence>
<keyword evidence="7" id="KW-1133">Transmembrane helix</keyword>
<evidence type="ECO:0000313" key="9">
    <source>
        <dbReference type="EMBL" id="ALU39092.1"/>
    </source>
</evidence>
<dbReference type="EMBL" id="CP013254">
    <property type="protein sequence ID" value="ALU39092.1"/>
    <property type="molecule type" value="Genomic_DNA"/>
</dbReference>
<dbReference type="EC" id="3.4.21.89" evidence="4 7"/>
<evidence type="ECO:0000313" key="12">
    <source>
        <dbReference type="Proteomes" id="UP000321155"/>
    </source>
</evidence>
<dbReference type="PRINTS" id="PR00727">
    <property type="entry name" value="LEADERPTASE"/>
</dbReference>
<evidence type="ECO:0000256" key="1">
    <source>
        <dbReference type="ARBA" id="ARBA00000677"/>
    </source>
</evidence>
<dbReference type="InterPro" id="IPR000223">
    <property type="entry name" value="Pept_S26A_signal_pept_1"/>
</dbReference>